<feature type="compositionally biased region" description="Basic and acidic residues" evidence="1">
    <location>
        <begin position="189"/>
        <end position="200"/>
    </location>
</feature>
<feature type="region of interest" description="Disordered" evidence="1">
    <location>
        <begin position="178"/>
        <end position="200"/>
    </location>
</feature>
<keyword evidence="3" id="KW-1185">Reference proteome</keyword>
<name>A0ABR2KK92_9EUKA</name>
<gene>
    <name evidence="2" type="ORF">M9Y10_028777</name>
</gene>
<dbReference type="Proteomes" id="UP001470230">
    <property type="component" value="Unassembled WGS sequence"/>
</dbReference>
<evidence type="ECO:0000256" key="1">
    <source>
        <dbReference type="SAM" id="MobiDB-lite"/>
    </source>
</evidence>
<proteinExistence type="predicted"/>
<accession>A0ABR2KK92</accession>
<feature type="compositionally biased region" description="Polar residues" evidence="1">
    <location>
        <begin position="178"/>
        <end position="188"/>
    </location>
</feature>
<sequence>MSRANQLELISLTTNFLKATKPESCKNYRILSQEPLFRGICYGSAQYNITPEEIEQEVSKILKFNTSLSKYKAETSYDDKHLSVDNARIDEILPYIIKFKPDEISRLPIDLQKRILNQWVIFQKGFTKTRQKEFDNAYGNAMKIINMRLLKCVSESISALTDTELNCSTAINDPIASQDSEKSLSTINENDKNEMKSKVE</sequence>
<evidence type="ECO:0000313" key="3">
    <source>
        <dbReference type="Proteomes" id="UP001470230"/>
    </source>
</evidence>
<dbReference type="EMBL" id="JAPFFF010000004">
    <property type="protein sequence ID" value="KAK8891564.1"/>
    <property type="molecule type" value="Genomic_DNA"/>
</dbReference>
<organism evidence="2 3">
    <name type="scientific">Tritrichomonas musculus</name>
    <dbReference type="NCBI Taxonomy" id="1915356"/>
    <lineage>
        <taxon>Eukaryota</taxon>
        <taxon>Metamonada</taxon>
        <taxon>Parabasalia</taxon>
        <taxon>Tritrichomonadida</taxon>
        <taxon>Tritrichomonadidae</taxon>
        <taxon>Tritrichomonas</taxon>
    </lineage>
</organism>
<reference evidence="2 3" key="1">
    <citation type="submission" date="2024-04" db="EMBL/GenBank/DDBJ databases">
        <title>Tritrichomonas musculus Genome.</title>
        <authorList>
            <person name="Alves-Ferreira E."/>
            <person name="Grigg M."/>
            <person name="Lorenzi H."/>
            <person name="Galac M."/>
        </authorList>
    </citation>
    <scope>NUCLEOTIDE SEQUENCE [LARGE SCALE GENOMIC DNA]</scope>
    <source>
        <strain evidence="2 3">EAF2021</strain>
    </source>
</reference>
<comment type="caution">
    <text evidence="2">The sequence shown here is derived from an EMBL/GenBank/DDBJ whole genome shotgun (WGS) entry which is preliminary data.</text>
</comment>
<evidence type="ECO:0000313" key="2">
    <source>
        <dbReference type="EMBL" id="KAK8891564.1"/>
    </source>
</evidence>
<protein>
    <submittedName>
        <fullName evidence="2">Uncharacterized protein</fullName>
    </submittedName>
</protein>